<keyword evidence="2" id="KW-1185">Reference proteome</keyword>
<dbReference type="EMBL" id="CM034413">
    <property type="protein sequence ID" value="KAJ0170522.1"/>
    <property type="molecule type" value="Genomic_DNA"/>
</dbReference>
<accession>A0ACC1CG16</accession>
<evidence type="ECO:0000313" key="1">
    <source>
        <dbReference type="EMBL" id="KAJ0170522.1"/>
    </source>
</evidence>
<comment type="caution">
    <text evidence="1">The sequence shown here is derived from an EMBL/GenBank/DDBJ whole genome shotgun (WGS) entry which is preliminary data.</text>
</comment>
<protein>
    <submittedName>
        <fullName evidence="1">Uncharacterized protein</fullName>
    </submittedName>
</protein>
<proteinExistence type="predicted"/>
<evidence type="ECO:0000313" key="2">
    <source>
        <dbReference type="Proteomes" id="UP000824533"/>
    </source>
</evidence>
<sequence length="144" mass="16397">MRRSHIFTSILLISCAPFSSSHRLNGVTSITELNNEDPRLIFISLLNSIIHLNEEKFEELKKMANLKNIDVASYVLNDRIKNGINENIIDSTKLSIQDMIRENIPLNLRESAIHLPKSHGIDCFLHTRTCAKGCRPTIQDVCKK</sequence>
<gene>
    <name evidence="1" type="ORF">K1T71_013893</name>
</gene>
<organism evidence="1 2">
    <name type="scientific">Dendrolimus kikuchii</name>
    <dbReference type="NCBI Taxonomy" id="765133"/>
    <lineage>
        <taxon>Eukaryota</taxon>
        <taxon>Metazoa</taxon>
        <taxon>Ecdysozoa</taxon>
        <taxon>Arthropoda</taxon>
        <taxon>Hexapoda</taxon>
        <taxon>Insecta</taxon>
        <taxon>Pterygota</taxon>
        <taxon>Neoptera</taxon>
        <taxon>Endopterygota</taxon>
        <taxon>Lepidoptera</taxon>
        <taxon>Glossata</taxon>
        <taxon>Ditrysia</taxon>
        <taxon>Bombycoidea</taxon>
        <taxon>Lasiocampidae</taxon>
        <taxon>Dendrolimus</taxon>
    </lineage>
</organism>
<name>A0ACC1CG16_9NEOP</name>
<reference evidence="1 2" key="1">
    <citation type="journal article" date="2021" name="Front. Genet.">
        <title>Chromosome-Level Genome Assembly Reveals Significant Gene Expansion in the Toll and IMD Signaling Pathways of Dendrolimus kikuchii.</title>
        <authorList>
            <person name="Zhou J."/>
            <person name="Wu P."/>
            <person name="Xiong Z."/>
            <person name="Liu N."/>
            <person name="Zhao N."/>
            <person name="Ji M."/>
            <person name="Qiu Y."/>
            <person name="Yang B."/>
        </authorList>
    </citation>
    <scope>NUCLEOTIDE SEQUENCE [LARGE SCALE GENOMIC DNA]</scope>
    <source>
        <strain evidence="1">Ann1</strain>
    </source>
</reference>
<dbReference type="Proteomes" id="UP000824533">
    <property type="component" value="Linkage Group LG27"/>
</dbReference>